<dbReference type="WBParaSite" id="ASIM_0001551701-mRNA-1">
    <property type="protein sequence ID" value="ASIM_0001551701-mRNA-1"/>
    <property type="gene ID" value="ASIM_0001551701"/>
</dbReference>
<dbReference type="AlphaFoldDB" id="A0A0M3K3H6"/>
<gene>
    <name evidence="1" type="ORF">ASIM_LOCUS14924</name>
</gene>
<keyword evidence="2" id="KW-1185">Reference proteome</keyword>
<reference evidence="1 2" key="2">
    <citation type="submission" date="2018-11" db="EMBL/GenBank/DDBJ databases">
        <authorList>
            <consortium name="Pathogen Informatics"/>
        </authorList>
    </citation>
    <scope>NUCLEOTIDE SEQUENCE [LARGE SCALE GENOMIC DNA]</scope>
</reference>
<reference evidence="3" key="1">
    <citation type="submission" date="2017-02" db="UniProtKB">
        <authorList>
            <consortium name="WormBaseParasite"/>
        </authorList>
    </citation>
    <scope>IDENTIFICATION</scope>
</reference>
<dbReference type="EMBL" id="UYRR01032002">
    <property type="protein sequence ID" value="VDK53694.1"/>
    <property type="molecule type" value="Genomic_DNA"/>
</dbReference>
<sequence>MSRIPLFVPDEGAVRQKMKPNLFHLSKSCRAKLLAVDSFQSTIRPVAQLAYNRSVTTSAGTWRWGRTDCSGRHSIKAQSTCQSVVTEEDPFNPPSVATDATLKDKYINFWIL</sequence>
<evidence type="ECO:0000313" key="2">
    <source>
        <dbReference type="Proteomes" id="UP000267096"/>
    </source>
</evidence>
<organism evidence="3">
    <name type="scientific">Anisakis simplex</name>
    <name type="common">Herring worm</name>
    <dbReference type="NCBI Taxonomy" id="6269"/>
    <lineage>
        <taxon>Eukaryota</taxon>
        <taxon>Metazoa</taxon>
        <taxon>Ecdysozoa</taxon>
        <taxon>Nematoda</taxon>
        <taxon>Chromadorea</taxon>
        <taxon>Rhabditida</taxon>
        <taxon>Spirurina</taxon>
        <taxon>Ascaridomorpha</taxon>
        <taxon>Ascaridoidea</taxon>
        <taxon>Anisakidae</taxon>
        <taxon>Anisakis</taxon>
        <taxon>Anisakis simplex complex</taxon>
    </lineage>
</organism>
<dbReference type="Proteomes" id="UP000267096">
    <property type="component" value="Unassembled WGS sequence"/>
</dbReference>
<evidence type="ECO:0000313" key="3">
    <source>
        <dbReference type="WBParaSite" id="ASIM_0001551701-mRNA-1"/>
    </source>
</evidence>
<proteinExistence type="predicted"/>
<name>A0A0M3K3H6_ANISI</name>
<protein>
    <submittedName>
        <fullName evidence="1 3">Uncharacterized protein</fullName>
    </submittedName>
</protein>
<evidence type="ECO:0000313" key="1">
    <source>
        <dbReference type="EMBL" id="VDK53694.1"/>
    </source>
</evidence>
<accession>A0A0M3K3H6</accession>